<proteinExistence type="predicted"/>
<dbReference type="EMBL" id="JASSZA010000017">
    <property type="protein sequence ID" value="KAK2090213.1"/>
    <property type="molecule type" value="Genomic_DNA"/>
</dbReference>
<comment type="caution">
    <text evidence="1">The sequence shown here is derived from an EMBL/GenBank/DDBJ whole genome shotgun (WGS) entry which is preliminary data.</text>
</comment>
<gene>
    <name evidence="1" type="ORF">P7K49_031469</name>
</gene>
<name>A0ABQ9TZH2_SAGOE</name>
<accession>A0ABQ9TZH2</accession>
<organism evidence="1 2">
    <name type="scientific">Saguinus oedipus</name>
    <name type="common">Cotton-top tamarin</name>
    <name type="synonym">Oedipomidas oedipus</name>
    <dbReference type="NCBI Taxonomy" id="9490"/>
    <lineage>
        <taxon>Eukaryota</taxon>
        <taxon>Metazoa</taxon>
        <taxon>Chordata</taxon>
        <taxon>Craniata</taxon>
        <taxon>Vertebrata</taxon>
        <taxon>Euteleostomi</taxon>
        <taxon>Mammalia</taxon>
        <taxon>Eutheria</taxon>
        <taxon>Euarchontoglires</taxon>
        <taxon>Primates</taxon>
        <taxon>Haplorrhini</taxon>
        <taxon>Platyrrhini</taxon>
        <taxon>Cebidae</taxon>
        <taxon>Callitrichinae</taxon>
        <taxon>Saguinus</taxon>
    </lineage>
</organism>
<evidence type="ECO:0000313" key="2">
    <source>
        <dbReference type="Proteomes" id="UP001266305"/>
    </source>
</evidence>
<reference evidence="1 2" key="1">
    <citation type="submission" date="2023-05" db="EMBL/GenBank/DDBJ databases">
        <title>B98-5 Cell Line De Novo Hybrid Assembly: An Optical Mapping Approach.</title>
        <authorList>
            <person name="Kananen K."/>
            <person name="Auerbach J.A."/>
            <person name="Kautto E."/>
            <person name="Blachly J.S."/>
        </authorList>
    </citation>
    <scope>NUCLEOTIDE SEQUENCE [LARGE SCALE GENOMIC DNA]</scope>
    <source>
        <strain evidence="1">B95-8</strain>
        <tissue evidence="1">Cell line</tissue>
    </source>
</reference>
<protein>
    <submittedName>
        <fullName evidence="1">Uncharacterized protein</fullName>
    </submittedName>
</protein>
<sequence>MVGFSNLLEKLESREFVPSSLLLHGNDFGVGPPSNEGYLSSIIYQKKTVSHHQTCPLENDTNADSINAVKMLENYSITCGRGIRSCQTKTTHLSQILRIKLFLLFKKESIHELQGSDLLNLTLSSADPVLSPAV</sequence>
<keyword evidence="2" id="KW-1185">Reference proteome</keyword>
<dbReference type="Proteomes" id="UP001266305">
    <property type="component" value="Unassembled WGS sequence"/>
</dbReference>
<evidence type="ECO:0000313" key="1">
    <source>
        <dbReference type="EMBL" id="KAK2090213.1"/>
    </source>
</evidence>